<evidence type="ECO:0000313" key="6">
    <source>
        <dbReference type="EMBL" id="SFF17078.1"/>
    </source>
</evidence>
<dbReference type="OrthoDB" id="9807321at2"/>
<dbReference type="AlphaFoldDB" id="A0A1I2GIM8"/>
<dbReference type="PROSITE" id="PS01124">
    <property type="entry name" value="HTH_ARAC_FAMILY_2"/>
    <property type="match status" value="1"/>
</dbReference>
<feature type="compositionally biased region" description="Basic and acidic residues" evidence="4">
    <location>
        <begin position="111"/>
        <end position="129"/>
    </location>
</feature>
<keyword evidence="7" id="KW-1185">Reference proteome</keyword>
<gene>
    <name evidence="6" type="ORF">SAMN04487969_11673</name>
</gene>
<organism evidence="6 7">
    <name type="scientific">Paenibacillus algorifonticola</name>
    <dbReference type="NCBI Taxonomy" id="684063"/>
    <lineage>
        <taxon>Bacteria</taxon>
        <taxon>Bacillati</taxon>
        <taxon>Bacillota</taxon>
        <taxon>Bacilli</taxon>
        <taxon>Bacillales</taxon>
        <taxon>Paenibacillaceae</taxon>
        <taxon>Paenibacillus</taxon>
    </lineage>
</organism>
<dbReference type="InterPro" id="IPR018060">
    <property type="entry name" value="HTH_AraC"/>
</dbReference>
<feature type="region of interest" description="Disordered" evidence="4">
    <location>
        <begin position="109"/>
        <end position="129"/>
    </location>
</feature>
<feature type="domain" description="HTH araC/xylS-type" evidence="5">
    <location>
        <begin position="14"/>
        <end position="112"/>
    </location>
</feature>
<protein>
    <submittedName>
        <fullName evidence="6">Helix-turn-helix domain-containing protein</fullName>
    </submittedName>
</protein>
<reference evidence="7" key="1">
    <citation type="submission" date="2016-10" db="EMBL/GenBank/DDBJ databases">
        <authorList>
            <person name="Varghese N."/>
            <person name="Submissions S."/>
        </authorList>
    </citation>
    <scope>NUCLEOTIDE SEQUENCE [LARGE SCALE GENOMIC DNA]</scope>
    <source>
        <strain evidence="7">CGMCC 1.10223</strain>
    </source>
</reference>
<evidence type="ECO:0000256" key="1">
    <source>
        <dbReference type="ARBA" id="ARBA00023015"/>
    </source>
</evidence>
<evidence type="ECO:0000313" key="7">
    <source>
        <dbReference type="Proteomes" id="UP000183410"/>
    </source>
</evidence>
<evidence type="ECO:0000256" key="3">
    <source>
        <dbReference type="ARBA" id="ARBA00023163"/>
    </source>
</evidence>
<accession>A0A1I2GIM8</accession>
<keyword evidence="1" id="KW-0805">Transcription regulation</keyword>
<dbReference type="SMART" id="SM00342">
    <property type="entry name" value="HTH_ARAC"/>
    <property type="match status" value="1"/>
</dbReference>
<keyword evidence="2" id="KW-0238">DNA-binding</keyword>
<evidence type="ECO:0000256" key="4">
    <source>
        <dbReference type="SAM" id="MobiDB-lite"/>
    </source>
</evidence>
<dbReference type="GO" id="GO:0003700">
    <property type="term" value="F:DNA-binding transcription factor activity"/>
    <property type="evidence" value="ECO:0007669"/>
    <property type="project" value="InterPro"/>
</dbReference>
<dbReference type="Proteomes" id="UP000183410">
    <property type="component" value="Unassembled WGS sequence"/>
</dbReference>
<keyword evidence="3" id="KW-0804">Transcription</keyword>
<dbReference type="RefSeq" id="WP_052737191.1">
    <property type="nucleotide sequence ID" value="NZ_FONN01000016.1"/>
</dbReference>
<dbReference type="GO" id="GO:0043565">
    <property type="term" value="F:sequence-specific DNA binding"/>
    <property type="evidence" value="ECO:0007669"/>
    <property type="project" value="InterPro"/>
</dbReference>
<evidence type="ECO:0000256" key="2">
    <source>
        <dbReference type="ARBA" id="ARBA00023125"/>
    </source>
</evidence>
<dbReference type="InterPro" id="IPR009057">
    <property type="entry name" value="Homeodomain-like_sf"/>
</dbReference>
<dbReference type="SUPFAM" id="SSF46689">
    <property type="entry name" value="Homeodomain-like"/>
    <property type="match status" value="2"/>
</dbReference>
<dbReference type="EMBL" id="FONN01000016">
    <property type="protein sequence ID" value="SFF17078.1"/>
    <property type="molecule type" value="Genomic_DNA"/>
</dbReference>
<sequence length="129" mass="14895">MGETSLNGSKRLIEKTIHYMQTHFHDKIDMVTLSSMAGLTTSSYSRLFKQTMKEPPIKYLTRLRIERAKRLLYHNAGPVKEVSAAVGYGDEFYFSRIFHRMVGIPPSRYGKQKDVSKEEGSVMNEELFK</sequence>
<name>A0A1I2GIM8_9BACL</name>
<dbReference type="Gene3D" id="1.10.10.60">
    <property type="entry name" value="Homeodomain-like"/>
    <property type="match status" value="2"/>
</dbReference>
<dbReference type="Pfam" id="PF12833">
    <property type="entry name" value="HTH_18"/>
    <property type="match status" value="1"/>
</dbReference>
<evidence type="ECO:0000259" key="5">
    <source>
        <dbReference type="PROSITE" id="PS01124"/>
    </source>
</evidence>
<dbReference type="PANTHER" id="PTHR43280">
    <property type="entry name" value="ARAC-FAMILY TRANSCRIPTIONAL REGULATOR"/>
    <property type="match status" value="1"/>
</dbReference>
<proteinExistence type="predicted"/>
<dbReference type="PANTHER" id="PTHR43280:SF28">
    <property type="entry name" value="HTH-TYPE TRANSCRIPTIONAL ACTIVATOR RHAS"/>
    <property type="match status" value="1"/>
</dbReference>